<dbReference type="OrthoDB" id="276583at2"/>
<dbReference type="InterPro" id="IPR036390">
    <property type="entry name" value="WH_DNA-bd_sf"/>
</dbReference>
<dbReference type="Gene3D" id="1.10.4040.10">
    <property type="entry name" value="Penicillinase repressor domain"/>
    <property type="match status" value="1"/>
</dbReference>
<keyword evidence="6" id="KW-1185">Reference proteome</keyword>
<keyword evidence="4" id="KW-0804">Transcription</keyword>
<evidence type="ECO:0000256" key="2">
    <source>
        <dbReference type="ARBA" id="ARBA00023015"/>
    </source>
</evidence>
<dbReference type="KEGG" id="ahel:Q31a_51490"/>
<dbReference type="InterPro" id="IPR005650">
    <property type="entry name" value="BlaI_family"/>
</dbReference>
<dbReference type="PIRSF" id="PIRSF019455">
    <property type="entry name" value="CopR_AtkY"/>
    <property type="match status" value="1"/>
</dbReference>
<dbReference type="GO" id="GO:0003677">
    <property type="term" value="F:DNA binding"/>
    <property type="evidence" value="ECO:0007669"/>
    <property type="project" value="UniProtKB-KW"/>
</dbReference>
<dbReference type="Pfam" id="PF03965">
    <property type="entry name" value="Penicillinase_R"/>
    <property type="match status" value="1"/>
</dbReference>
<name>A0A518GDY3_9BACT</name>
<dbReference type="SUPFAM" id="SSF46785">
    <property type="entry name" value="Winged helix' DNA-binding domain"/>
    <property type="match status" value="1"/>
</dbReference>
<dbReference type="GO" id="GO:0045892">
    <property type="term" value="P:negative regulation of DNA-templated transcription"/>
    <property type="evidence" value="ECO:0007669"/>
    <property type="project" value="InterPro"/>
</dbReference>
<organism evidence="5 6">
    <name type="scientific">Aureliella helgolandensis</name>
    <dbReference type="NCBI Taxonomy" id="2527968"/>
    <lineage>
        <taxon>Bacteria</taxon>
        <taxon>Pseudomonadati</taxon>
        <taxon>Planctomycetota</taxon>
        <taxon>Planctomycetia</taxon>
        <taxon>Pirellulales</taxon>
        <taxon>Pirellulaceae</taxon>
        <taxon>Aureliella</taxon>
    </lineage>
</organism>
<evidence type="ECO:0000256" key="4">
    <source>
        <dbReference type="ARBA" id="ARBA00023163"/>
    </source>
</evidence>
<protein>
    <submittedName>
        <fullName evidence="5">Transcriptional regulator BlaI</fullName>
    </submittedName>
</protein>
<keyword evidence="3" id="KW-0238">DNA-binding</keyword>
<comment type="similarity">
    <text evidence="1">Belongs to the BlaI transcriptional regulatory family.</text>
</comment>
<sequence>MARPKSTELTERELEIMQVFWQQRETTLTIAEVQQKLNDEERELAYTTVATLVRILVDKGFLEQTTDRRPHEFSPTRTHEEVSGRLLKDLVQRVFGGSSEALLQRLMEDQELTASERKRLEALVQKSAKSNPKR</sequence>
<evidence type="ECO:0000256" key="3">
    <source>
        <dbReference type="ARBA" id="ARBA00023125"/>
    </source>
</evidence>
<evidence type="ECO:0000313" key="5">
    <source>
        <dbReference type="EMBL" id="QDV26770.1"/>
    </source>
</evidence>
<dbReference type="Proteomes" id="UP000318017">
    <property type="component" value="Chromosome"/>
</dbReference>
<gene>
    <name evidence="5" type="primary">blaI_4</name>
    <name evidence="5" type="ORF">Q31a_51490</name>
</gene>
<accession>A0A518GDY3</accession>
<dbReference type="RefSeq" id="WP_145083165.1">
    <property type="nucleotide sequence ID" value="NZ_CP036298.1"/>
</dbReference>
<dbReference type="InterPro" id="IPR036388">
    <property type="entry name" value="WH-like_DNA-bd_sf"/>
</dbReference>
<dbReference type="AlphaFoldDB" id="A0A518GDY3"/>
<evidence type="ECO:0000313" key="6">
    <source>
        <dbReference type="Proteomes" id="UP000318017"/>
    </source>
</evidence>
<keyword evidence="2" id="KW-0805">Transcription regulation</keyword>
<reference evidence="5 6" key="1">
    <citation type="submission" date="2019-02" db="EMBL/GenBank/DDBJ databases">
        <title>Deep-cultivation of Planctomycetes and their phenomic and genomic characterization uncovers novel biology.</title>
        <authorList>
            <person name="Wiegand S."/>
            <person name="Jogler M."/>
            <person name="Boedeker C."/>
            <person name="Pinto D."/>
            <person name="Vollmers J."/>
            <person name="Rivas-Marin E."/>
            <person name="Kohn T."/>
            <person name="Peeters S.H."/>
            <person name="Heuer A."/>
            <person name="Rast P."/>
            <person name="Oberbeckmann S."/>
            <person name="Bunk B."/>
            <person name="Jeske O."/>
            <person name="Meyerdierks A."/>
            <person name="Storesund J.E."/>
            <person name="Kallscheuer N."/>
            <person name="Luecker S."/>
            <person name="Lage O.M."/>
            <person name="Pohl T."/>
            <person name="Merkel B.J."/>
            <person name="Hornburger P."/>
            <person name="Mueller R.-W."/>
            <person name="Bruemmer F."/>
            <person name="Labrenz M."/>
            <person name="Spormann A.M."/>
            <person name="Op den Camp H."/>
            <person name="Overmann J."/>
            <person name="Amann R."/>
            <person name="Jetten M.S.M."/>
            <person name="Mascher T."/>
            <person name="Medema M.H."/>
            <person name="Devos D.P."/>
            <person name="Kaster A.-K."/>
            <person name="Ovreas L."/>
            <person name="Rohde M."/>
            <person name="Galperin M.Y."/>
            <person name="Jogler C."/>
        </authorList>
    </citation>
    <scope>NUCLEOTIDE SEQUENCE [LARGE SCALE GENOMIC DNA]</scope>
    <source>
        <strain evidence="5 6">Q31a</strain>
    </source>
</reference>
<evidence type="ECO:0000256" key="1">
    <source>
        <dbReference type="ARBA" id="ARBA00011046"/>
    </source>
</evidence>
<proteinExistence type="inferred from homology"/>
<dbReference type="EMBL" id="CP036298">
    <property type="protein sequence ID" value="QDV26770.1"/>
    <property type="molecule type" value="Genomic_DNA"/>
</dbReference>
<dbReference type="Gene3D" id="1.10.10.10">
    <property type="entry name" value="Winged helix-like DNA-binding domain superfamily/Winged helix DNA-binding domain"/>
    <property type="match status" value="1"/>
</dbReference>